<evidence type="ECO:0000256" key="1">
    <source>
        <dbReference type="ARBA" id="ARBA00022801"/>
    </source>
</evidence>
<dbReference type="GO" id="GO:0004668">
    <property type="term" value="F:protein-arginine deiminase activity"/>
    <property type="evidence" value="ECO:0007669"/>
    <property type="project" value="InterPro"/>
</dbReference>
<dbReference type="Proteomes" id="UP000050864">
    <property type="component" value="Unassembled WGS sequence"/>
</dbReference>
<proteinExistence type="predicted"/>
<dbReference type="PANTHER" id="PTHR31377">
    <property type="entry name" value="AGMATINE DEIMINASE-RELATED"/>
    <property type="match status" value="1"/>
</dbReference>
<dbReference type="GO" id="GO:0047632">
    <property type="term" value="F:agmatine deiminase activity"/>
    <property type="evidence" value="ECO:0007669"/>
    <property type="project" value="TreeGrafter"/>
</dbReference>
<dbReference type="PANTHER" id="PTHR31377:SF0">
    <property type="entry name" value="AGMATINE DEIMINASE-RELATED"/>
    <property type="match status" value="1"/>
</dbReference>
<protein>
    <submittedName>
        <fullName evidence="2">Agmatine deiminase</fullName>
    </submittedName>
</protein>
<keyword evidence="3" id="KW-1185">Reference proteome</keyword>
<dbReference type="STRING" id="405444.ABB26_08545"/>
<dbReference type="GO" id="GO:0009446">
    <property type="term" value="P:putrescine biosynthetic process"/>
    <property type="evidence" value="ECO:0007669"/>
    <property type="project" value="InterPro"/>
</dbReference>
<keyword evidence="1" id="KW-0378">Hydrolase</keyword>
<comment type="caution">
    <text evidence="2">The sequence shown here is derived from an EMBL/GenBank/DDBJ whole genome shotgun (WGS) entry which is preliminary data.</text>
</comment>
<dbReference type="InterPro" id="IPR007466">
    <property type="entry name" value="Peptidyl-Arg-deiminase_porph"/>
</dbReference>
<dbReference type="Pfam" id="PF04371">
    <property type="entry name" value="PAD_porph"/>
    <property type="match status" value="1"/>
</dbReference>
<organism evidence="2 3">
    <name type="scientific">Stenotrophomonas humi</name>
    <dbReference type="NCBI Taxonomy" id="405444"/>
    <lineage>
        <taxon>Bacteria</taxon>
        <taxon>Pseudomonadati</taxon>
        <taxon>Pseudomonadota</taxon>
        <taxon>Gammaproteobacteria</taxon>
        <taxon>Lysobacterales</taxon>
        <taxon>Lysobacteraceae</taxon>
        <taxon>Stenotrophomonas</taxon>
    </lineage>
</organism>
<dbReference type="AlphaFoldDB" id="A0A0R0C337"/>
<dbReference type="Gene3D" id="3.75.10.10">
    <property type="entry name" value="L-arginine/glycine Amidinotransferase, Chain A"/>
    <property type="match status" value="1"/>
</dbReference>
<evidence type="ECO:0000313" key="3">
    <source>
        <dbReference type="Proteomes" id="UP000050864"/>
    </source>
</evidence>
<sequence>MLFASAFALPATAHAQSGYMPDETSLHEGTWLQWPHEYTYGRAYRDRIESTWVAMTRALATSENVHIIVYNNVEKARVRTVLQAAGVSLAKVDFLVRPTDDVWVRDNGPVFVYDRDDKLTITDWGFNGWGNDAPYRKDDSVPGAVARKHGLPSLDLNDVVLEGGAIEVDGRGVLMATRSSTREPNRNADLSQPEFEQVLRDQLGVAKFIWLDGAPGGKEDITDMHIDGFARFGTPDTIVTMNQADLREWGLSDTDVAALYRATDIDEAPYRFVQLPLTQRDVVTSYGYELGYKGSYVNYYVGNTVVLVPEYKDPNDTVAKAILQRLYPGRTVVGIDVRNLYRNGGMVHCVTQQQPAAL</sequence>
<dbReference type="PATRIC" id="fig|405444.3.peg.711"/>
<reference evidence="2 3" key="1">
    <citation type="submission" date="2015-05" db="EMBL/GenBank/DDBJ databases">
        <title>Genome sequencing and analysis of members of genus Stenotrophomonas.</title>
        <authorList>
            <person name="Patil P.P."/>
            <person name="Midha S."/>
            <person name="Patil P.B."/>
        </authorList>
    </citation>
    <scope>NUCLEOTIDE SEQUENCE [LARGE SCALE GENOMIC DNA]</scope>
    <source>
        <strain evidence="2 3">DSM 18929</strain>
    </source>
</reference>
<evidence type="ECO:0000313" key="2">
    <source>
        <dbReference type="EMBL" id="KRG64287.1"/>
    </source>
</evidence>
<gene>
    <name evidence="2" type="ORF">ABB26_08545</name>
</gene>
<dbReference type="EMBL" id="LDJI01000015">
    <property type="protein sequence ID" value="KRG64287.1"/>
    <property type="molecule type" value="Genomic_DNA"/>
</dbReference>
<accession>A0A0R0C337</accession>
<dbReference type="SUPFAM" id="SSF55909">
    <property type="entry name" value="Pentein"/>
    <property type="match status" value="1"/>
</dbReference>
<name>A0A0R0C337_9GAMM</name>